<protein>
    <submittedName>
        <fullName evidence="1">Uncharacterized protein</fullName>
    </submittedName>
</protein>
<reference evidence="1 2" key="1">
    <citation type="journal article" date="2019" name="Commun. Biol.">
        <title>The bagworm genome reveals a unique fibroin gene that provides high tensile strength.</title>
        <authorList>
            <person name="Kono N."/>
            <person name="Nakamura H."/>
            <person name="Ohtoshi R."/>
            <person name="Tomita M."/>
            <person name="Numata K."/>
            <person name="Arakawa K."/>
        </authorList>
    </citation>
    <scope>NUCLEOTIDE SEQUENCE [LARGE SCALE GENOMIC DNA]</scope>
</reference>
<keyword evidence="2" id="KW-1185">Reference proteome</keyword>
<proteinExistence type="predicted"/>
<sequence>MSYVLEDFCLSNCPAFTFLVGGEKPASRTLFILVGHANKSLTMTNFIQTSGNTCSKWFKLLVMSPLNTTETVNIKRSDQKPNSECRIEYRVRRERPSGPACAGVAAGCGTRAAVDSLKIADLHDWSGSFRCTGDTRKCFVCFIFVPTRQEKSCRL</sequence>
<dbReference type="AlphaFoldDB" id="A0A4C1UUA6"/>
<organism evidence="1 2">
    <name type="scientific">Eumeta variegata</name>
    <name type="common">Bagworm moth</name>
    <name type="synonym">Eumeta japonica</name>
    <dbReference type="NCBI Taxonomy" id="151549"/>
    <lineage>
        <taxon>Eukaryota</taxon>
        <taxon>Metazoa</taxon>
        <taxon>Ecdysozoa</taxon>
        <taxon>Arthropoda</taxon>
        <taxon>Hexapoda</taxon>
        <taxon>Insecta</taxon>
        <taxon>Pterygota</taxon>
        <taxon>Neoptera</taxon>
        <taxon>Endopterygota</taxon>
        <taxon>Lepidoptera</taxon>
        <taxon>Glossata</taxon>
        <taxon>Ditrysia</taxon>
        <taxon>Tineoidea</taxon>
        <taxon>Psychidae</taxon>
        <taxon>Oiketicinae</taxon>
        <taxon>Eumeta</taxon>
    </lineage>
</organism>
<dbReference type="EMBL" id="BGZK01000221">
    <property type="protein sequence ID" value="GBP29566.1"/>
    <property type="molecule type" value="Genomic_DNA"/>
</dbReference>
<evidence type="ECO:0000313" key="1">
    <source>
        <dbReference type="EMBL" id="GBP29566.1"/>
    </source>
</evidence>
<gene>
    <name evidence="1" type="ORF">EVAR_93363_1</name>
</gene>
<comment type="caution">
    <text evidence="1">The sequence shown here is derived from an EMBL/GenBank/DDBJ whole genome shotgun (WGS) entry which is preliminary data.</text>
</comment>
<dbReference type="Proteomes" id="UP000299102">
    <property type="component" value="Unassembled WGS sequence"/>
</dbReference>
<accession>A0A4C1UUA6</accession>
<evidence type="ECO:0000313" key="2">
    <source>
        <dbReference type="Proteomes" id="UP000299102"/>
    </source>
</evidence>
<name>A0A4C1UUA6_EUMVA</name>